<keyword evidence="3" id="KW-1185">Reference proteome</keyword>
<proteinExistence type="predicted"/>
<feature type="non-terminal residue" evidence="2">
    <location>
        <position position="1"/>
    </location>
</feature>
<keyword evidence="1" id="KW-0812">Transmembrane</keyword>
<dbReference type="Proteomes" id="UP001141552">
    <property type="component" value="Unassembled WGS sequence"/>
</dbReference>
<reference evidence="2" key="1">
    <citation type="submission" date="2022-02" db="EMBL/GenBank/DDBJ databases">
        <authorList>
            <person name="Henning P.M."/>
            <person name="McCubbin A.G."/>
            <person name="Shore J.S."/>
        </authorList>
    </citation>
    <scope>NUCLEOTIDE SEQUENCE</scope>
    <source>
        <strain evidence="2">F60SS</strain>
        <tissue evidence="2">Leaves</tissue>
    </source>
</reference>
<name>A0A9Q0FIN8_9ROSI</name>
<sequence>MLADTHPPSPTHVTTTGSVFLWFDESVGWQVGAVVVWAVVSVVGLV</sequence>
<protein>
    <submittedName>
        <fullName evidence="2">Uncharacterized protein</fullName>
    </submittedName>
</protein>
<keyword evidence="1" id="KW-0472">Membrane</keyword>
<evidence type="ECO:0000313" key="3">
    <source>
        <dbReference type="Proteomes" id="UP001141552"/>
    </source>
</evidence>
<dbReference type="AlphaFoldDB" id="A0A9Q0FIN8"/>
<evidence type="ECO:0000313" key="2">
    <source>
        <dbReference type="EMBL" id="KAJ4831410.1"/>
    </source>
</evidence>
<accession>A0A9Q0FIN8</accession>
<evidence type="ECO:0000256" key="1">
    <source>
        <dbReference type="SAM" id="Phobius"/>
    </source>
</evidence>
<organism evidence="2 3">
    <name type="scientific">Turnera subulata</name>
    <dbReference type="NCBI Taxonomy" id="218843"/>
    <lineage>
        <taxon>Eukaryota</taxon>
        <taxon>Viridiplantae</taxon>
        <taxon>Streptophyta</taxon>
        <taxon>Embryophyta</taxon>
        <taxon>Tracheophyta</taxon>
        <taxon>Spermatophyta</taxon>
        <taxon>Magnoliopsida</taxon>
        <taxon>eudicotyledons</taxon>
        <taxon>Gunneridae</taxon>
        <taxon>Pentapetalae</taxon>
        <taxon>rosids</taxon>
        <taxon>fabids</taxon>
        <taxon>Malpighiales</taxon>
        <taxon>Passifloraceae</taxon>
        <taxon>Turnera</taxon>
    </lineage>
</organism>
<reference evidence="2" key="2">
    <citation type="journal article" date="2023" name="Plants (Basel)">
        <title>Annotation of the Turnera subulata (Passifloraceae) Draft Genome Reveals the S-Locus Evolved after the Divergence of Turneroideae from Passifloroideae in a Stepwise Manner.</title>
        <authorList>
            <person name="Henning P.M."/>
            <person name="Roalson E.H."/>
            <person name="Mir W."/>
            <person name="McCubbin A.G."/>
            <person name="Shore J.S."/>
        </authorList>
    </citation>
    <scope>NUCLEOTIDE SEQUENCE</scope>
    <source>
        <strain evidence="2">F60SS</strain>
    </source>
</reference>
<gene>
    <name evidence="2" type="ORF">Tsubulata_031346</name>
</gene>
<comment type="caution">
    <text evidence="2">The sequence shown here is derived from an EMBL/GenBank/DDBJ whole genome shotgun (WGS) entry which is preliminary data.</text>
</comment>
<dbReference type="EMBL" id="JAKUCV010005378">
    <property type="protein sequence ID" value="KAJ4831410.1"/>
    <property type="molecule type" value="Genomic_DNA"/>
</dbReference>
<feature type="transmembrane region" description="Helical" evidence="1">
    <location>
        <begin position="27"/>
        <end position="45"/>
    </location>
</feature>
<keyword evidence="1" id="KW-1133">Transmembrane helix</keyword>